<dbReference type="EMBL" id="HBUF01465615">
    <property type="protein sequence ID" value="CAG6744378.1"/>
    <property type="molecule type" value="Transcribed_RNA"/>
</dbReference>
<dbReference type="AlphaFoldDB" id="A0A8D8ZAV3"/>
<protein>
    <submittedName>
        <fullName evidence="1">Uncharacterized protein</fullName>
    </submittedName>
</protein>
<evidence type="ECO:0000313" key="1">
    <source>
        <dbReference type="EMBL" id="CAG6744378.1"/>
    </source>
</evidence>
<reference evidence="1" key="1">
    <citation type="submission" date="2021-05" db="EMBL/GenBank/DDBJ databases">
        <authorList>
            <person name="Alioto T."/>
            <person name="Alioto T."/>
            <person name="Gomez Garrido J."/>
        </authorList>
    </citation>
    <scope>NUCLEOTIDE SEQUENCE</scope>
</reference>
<organism evidence="1">
    <name type="scientific">Cacopsylla melanoneura</name>
    <dbReference type="NCBI Taxonomy" id="428564"/>
    <lineage>
        <taxon>Eukaryota</taxon>
        <taxon>Metazoa</taxon>
        <taxon>Ecdysozoa</taxon>
        <taxon>Arthropoda</taxon>
        <taxon>Hexapoda</taxon>
        <taxon>Insecta</taxon>
        <taxon>Pterygota</taxon>
        <taxon>Neoptera</taxon>
        <taxon>Paraneoptera</taxon>
        <taxon>Hemiptera</taxon>
        <taxon>Sternorrhyncha</taxon>
        <taxon>Psylloidea</taxon>
        <taxon>Psyllidae</taxon>
        <taxon>Psyllinae</taxon>
        <taxon>Cacopsylla</taxon>
    </lineage>
</organism>
<sequence>MALDVIRRYVTVSGVRGTFSEDCEFVKKFHAIMRRLVFKCLHLTCFKNSTSYLSVTFRHLSPLLSRCLFGDQPKTRKLILKLQSMASSSCMDELDVLFNQIGLNISYSFIQIF</sequence>
<name>A0A8D8ZAV3_9HEMI</name>
<proteinExistence type="predicted"/>
<accession>A0A8D8ZAV3</accession>